<evidence type="ECO:0000256" key="8">
    <source>
        <dbReference type="RuleBase" id="RU000417"/>
    </source>
</evidence>
<reference evidence="9 10" key="1">
    <citation type="journal article" date="2016" name="Plant Pathol.">
        <title>Genetic characterization of strains named as Xanthomonas axonopodis pv. dieffenbachiae leads to a taxonomic revision of the X. axonopodis species complex.</title>
        <authorList>
            <person name="Constantin E.C."/>
            <person name="Cleenwerck I."/>
            <person name="Maes M."/>
            <person name="Baeyen S."/>
            <person name="Van Malderghem C."/>
            <person name="De Vos P."/>
            <person name="Cottyn B."/>
        </authorList>
    </citation>
    <scope>NUCLEOTIDE SEQUENCE [LARGE SCALE GENOMIC DNA]</scope>
    <source>
        <strain evidence="10">LMG9055</strain>
    </source>
</reference>
<dbReference type="PRINTS" id="PR00105">
    <property type="entry name" value="C5METTRFRASE"/>
</dbReference>
<evidence type="ECO:0000256" key="4">
    <source>
        <dbReference type="ARBA" id="ARBA00022747"/>
    </source>
</evidence>
<dbReference type="GO" id="GO:0032259">
    <property type="term" value="P:methylation"/>
    <property type="evidence" value="ECO:0007669"/>
    <property type="project" value="UniProtKB-KW"/>
</dbReference>
<accession>A0A1V9GR10</accession>
<dbReference type="EMBL" id="JPUO02000233">
    <property type="protein sequence ID" value="OQP73075.1"/>
    <property type="molecule type" value="Genomic_DNA"/>
</dbReference>
<dbReference type="PANTHER" id="PTHR10629">
    <property type="entry name" value="CYTOSINE-SPECIFIC METHYLTRANSFERASE"/>
    <property type="match status" value="1"/>
</dbReference>
<dbReference type="InterPro" id="IPR050390">
    <property type="entry name" value="C5-Methyltransferase"/>
</dbReference>
<dbReference type="GO" id="GO:0044027">
    <property type="term" value="P:negative regulation of gene expression via chromosomal CpG island methylation"/>
    <property type="evidence" value="ECO:0007669"/>
    <property type="project" value="TreeGrafter"/>
</dbReference>
<comment type="catalytic activity">
    <reaction evidence="5 8">
        <text>a 2'-deoxycytidine in DNA + S-adenosyl-L-methionine = a 5-methyl-2'-deoxycytidine in DNA + S-adenosyl-L-homocysteine + H(+)</text>
        <dbReference type="Rhea" id="RHEA:13681"/>
        <dbReference type="Rhea" id="RHEA-COMP:11369"/>
        <dbReference type="Rhea" id="RHEA-COMP:11370"/>
        <dbReference type="ChEBI" id="CHEBI:15378"/>
        <dbReference type="ChEBI" id="CHEBI:57856"/>
        <dbReference type="ChEBI" id="CHEBI:59789"/>
        <dbReference type="ChEBI" id="CHEBI:85452"/>
        <dbReference type="ChEBI" id="CHEBI:85454"/>
        <dbReference type="EC" id="2.1.1.37"/>
    </reaction>
</comment>
<dbReference type="SUPFAM" id="SSF53335">
    <property type="entry name" value="S-adenosyl-L-methionine-dependent methyltransferases"/>
    <property type="match status" value="1"/>
</dbReference>
<evidence type="ECO:0000313" key="10">
    <source>
        <dbReference type="Proteomes" id="UP000050343"/>
    </source>
</evidence>
<keyword evidence="1 6" id="KW-0489">Methyltransferase</keyword>
<keyword evidence="2 6" id="KW-0808">Transferase</keyword>
<evidence type="ECO:0000256" key="5">
    <source>
        <dbReference type="ARBA" id="ARBA00047422"/>
    </source>
</evidence>
<dbReference type="Gene3D" id="3.40.50.150">
    <property type="entry name" value="Vaccinia Virus protein VP39"/>
    <property type="match status" value="1"/>
</dbReference>
<keyword evidence="3 6" id="KW-0949">S-adenosyl-L-methionine</keyword>
<evidence type="ECO:0000256" key="3">
    <source>
        <dbReference type="ARBA" id="ARBA00022691"/>
    </source>
</evidence>
<dbReference type="AlphaFoldDB" id="A0A1V9GR10"/>
<comment type="caution">
    <text evidence="9">The sequence shown here is derived from an EMBL/GenBank/DDBJ whole genome shotgun (WGS) entry which is preliminary data.</text>
</comment>
<protein>
    <recommendedName>
        <fullName evidence="8">Cytosine-specific methyltransferase</fullName>
        <ecNumber evidence="8">2.1.1.37</ecNumber>
    </recommendedName>
</protein>
<comment type="similarity">
    <text evidence="6 7">Belongs to the class I-like SAM-binding methyltransferase superfamily. C5-methyltransferase family.</text>
</comment>
<evidence type="ECO:0000256" key="1">
    <source>
        <dbReference type="ARBA" id="ARBA00022603"/>
    </source>
</evidence>
<dbReference type="PANTHER" id="PTHR10629:SF52">
    <property type="entry name" value="DNA (CYTOSINE-5)-METHYLTRANSFERASE 1"/>
    <property type="match status" value="1"/>
</dbReference>
<dbReference type="Gene3D" id="3.90.120.10">
    <property type="entry name" value="DNA Methylase, subunit A, domain 2"/>
    <property type="match status" value="1"/>
</dbReference>
<dbReference type="InterPro" id="IPR029063">
    <property type="entry name" value="SAM-dependent_MTases_sf"/>
</dbReference>
<dbReference type="EC" id="2.1.1.37" evidence="8"/>
<dbReference type="InterPro" id="IPR001525">
    <property type="entry name" value="C5_MeTfrase"/>
</dbReference>
<gene>
    <name evidence="9" type="ORF">IA54_014465</name>
</gene>
<proteinExistence type="inferred from homology"/>
<evidence type="ECO:0000256" key="7">
    <source>
        <dbReference type="RuleBase" id="RU000416"/>
    </source>
</evidence>
<organism evidence="9 10">
    <name type="scientific">Xanthomonas phaseoli pv. syngonii LMG 9055</name>
    <dbReference type="NCBI Taxonomy" id="1437878"/>
    <lineage>
        <taxon>Bacteria</taxon>
        <taxon>Pseudomonadati</taxon>
        <taxon>Pseudomonadota</taxon>
        <taxon>Gammaproteobacteria</taxon>
        <taxon>Lysobacterales</taxon>
        <taxon>Lysobacteraceae</taxon>
        <taxon>Xanthomonas</taxon>
    </lineage>
</organism>
<dbReference type="PROSITE" id="PS00094">
    <property type="entry name" value="C5_MTASE_1"/>
    <property type="match status" value="1"/>
</dbReference>
<reference evidence="9 10" key="2">
    <citation type="journal article" date="2017" name="Plant Pathol.">
        <title>Pathogenicity and virulence gene content of Xanthomonas strains infecting Araceae, formerly known as Xanthomonas axonopodis pv. dieffenbachiae.</title>
        <authorList>
            <person name="Constantin E.C."/>
            <person name="Haegeman A."/>
            <person name="Van Vaerenbergh J."/>
            <person name="Baeyen S."/>
            <person name="Van Malderghem C."/>
            <person name="Maes M."/>
            <person name="Cottyn B."/>
        </authorList>
    </citation>
    <scope>NUCLEOTIDE SEQUENCE [LARGE SCALE GENOMIC DNA]</scope>
    <source>
        <strain evidence="10">LMG9055</strain>
    </source>
</reference>
<sequence>MQEVPIACVDLFCGAGGLTHGLKRQGISVKAGIDVDPACQFPYEHNNGGAKFLAKDVQFLTGLDIGRHFMKSKYSLLAGCAPCQPFSTYAKGKDTSKDSKWGLLKSFARLVQESQPDLVTMENVPQLPSHDVFQEFLNAFSEYHIWYGVVDCKEYGIPQKRRRLVFLASKLGEIKLIKPTHAKNYRTVEDTIGDLPPLEAGQTDSKDPLHTAAGLNEINLERIRQSKPGGTWQDWDQNLVAACHREASGKTFGSVYGRMRWEEPAPTMTTLCYGFGNGRFGHPTQDRAISLREAAVFQTFPKSYQFVEKGQPIHFRTVGRLIGNAVPVRLGEVIALSFKQHLKELDLI</sequence>
<dbReference type="GO" id="GO:0009307">
    <property type="term" value="P:DNA restriction-modification system"/>
    <property type="evidence" value="ECO:0007669"/>
    <property type="project" value="UniProtKB-KW"/>
</dbReference>
<dbReference type="PROSITE" id="PS51679">
    <property type="entry name" value="SAM_MT_C5"/>
    <property type="match status" value="1"/>
</dbReference>
<dbReference type="GO" id="GO:0003886">
    <property type="term" value="F:DNA (cytosine-5-)-methyltransferase activity"/>
    <property type="evidence" value="ECO:0007669"/>
    <property type="project" value="UniProtKB-EC"/>
</dbReference>
<evidence type="ECO:0000313" key="9">
    <source>
        <dbReference type="EMBL" id="OQP73075.1"/>
    </source>
</evidence>
<dbReference type="NCBIfam" id="TIGR00675">
    <property type="entry name" value="dcm"/>
    <property type="match status" value="1"/>
</dbReference>
<dbReference type="GO" id="GO:0003677">
    <property type="term" value="F:DNA binding"/>
    <property type="evidence" value="ECO:0007669"/>
    <property type="project" value="TreeGrafter"/>
</dbReference>
<evidence type="ECO:0000256" key="6">
    <source>
        <dbReference type="PROSITE-ProRule" id="PRU01016"/>
    </source>
</evidence>
<dbReference type="InterPro" id="IPR018117">
    <property type="entry name" value="C5_DNA_meth_AS"/>
</dbReference>
<evidence type="ECO:0000256" key="2">
    <source>
        <dbReference type="ARBA" id="ARBA00022679"/>
    </source>
</evidence>
<dbReference type="Proteomes" id="UP000050343">
    <property type="component" value="Unassembled WGS sequence"/>
</dbReference>
<keyword evidence="4" id="KW-0680">Restriction system</keyword>
<name>A0A1V9GR10_9XANT</name>
<feature type="active site" evidence="6">
    <location>
        <position position="83"/>
    </location>
</feature>
<dbReference type="Pfam" id="PF00145">
    <property type="entry name" value="DNA_methylase"/>
    <property type="match status" value="1"/>
</dbReference>